<dbReference type="RefSeq" id="WP_116569075.1">
    <property type="nucleotide sequence ID" value="NZ_QDKP01000053.1"/>
</dbReference>
<reference evidence="2 3" key="1">
    <citation type="submission" date="2018-04" db="EMBL/GenBank/DDBJ databases">
        <title>The genome sequence of Caulobacter sp. 736.</title>
        <authorList>
            <person name="Gao J."/>
            <person name="Sun J."/>
        </authorList>
    </citation>
    <scope>NUCLEOTIDE SEQUENCE [LARGE SCALE GENOMIC DNA]</scope>
    <source>
        <strain evidence="2 3">736</strain>
    </source>
</reference>
<dbReference type="SUPFAM" id="SSF52309">
    <property type="entry name" value="N-(deoxy)ribosyltransferase-like"/>
    <property type="match status" value="1"/>
</dbReference>
<evidence type="ECO:0000313" key="3">
    <source>
        <dbReference type="Proteomes" id="UP000244913"/>
    </source>
</evidence>
<dbReference type="Pfam" id="PF05014">
    <property type="entry name" value="Nuc_deoxyrib_tr"/>
    <property type="match status" value="1"/>
</dbReference>
<dbReference type="PANTHER" id="PTHR47826">
    <property type="entry name" value="OS03G0164700 PROTEIN"/>
    <property type="match status" value="1"/>
</dbReference>
<dbReference type="AlphaFoldDB" id="A0A2T9J4K7"/>
<name>A0A2T9J4K7_9CAUL</name>
<organism evidence="2 3">
    <name type="scientific">Caulobacter radicis</name>
    <dbReference type="NCBI Taxonomy" id="2172650"/>
    <lineage>
        <taxon>Bacteria</taxon>
        <taxon>Pseudomonadati</taxon>
        <taxon>Pseudomonadota</taxon>
        <taxon>Alphaproteobacteria</taxon>
        <taxon>Caulobacterales</taxon>
        <taxon>Caulobacteraceae</taxon>
        <taxon>Caulobacter</taxon>
    </lineage>
</organism>
<dbReference type="InterPro" id="IPR029056">
    <property type="entry name" value="Ribokinase-like"/>
</dbReference>
<dbReference type="Proteomes" id="UP000244913">
    <property type="component" value="Unassembled WGS sequence"/>
</dbReference>
<dbReference type="Gene3D" id="3.40.50.450">
    <property type="match status" value="1"/>
</dbReference>
<dbReference type="SUPFAM" id="SSF53613">
    <property type="entry name" value="Ribokinase-like"/>
    <property type="match status" value="1"/>
</dbReference>
<protein>
    <submittedName>
        <fullName evidence="2">Nucleoside 2-deoxyribosyltransferase</fullName>
    </submittedName>
</protein>
<proteinExistence type="predicted"/>
<comment type="caution">
    <text evidence="2">The sequence shown here is derived from an EMBL/GenBank/DDBJ whole genome shotgun (WGS) entry which is preliminary data.</text>
</comment>
<dbReference type="InterPro" id="IPR011611">
    <property type="entry name" value="PfkB_dom"/>
</dbReference>
<sequence>MTRGLTIVGGVYGERCIEPAWDAAFGSAGRAAHAVETLVAGPVELVTYVATEAQATVEDLATRCGATLQAHPAPQFVTFSYLHPLATPTIHPHPSLIAQAPAITIKGDVILRYGMMEGDAIIDAEVAVYDPQSAFDPRPFSENGSKAQRLALVLNRMEAHAMTGIEDPMLAAKSLLASESAEVIVLKKGSHGAVVVTATGEHPIPAYKTDYVWKVGSGDVFSATFAALWGCQGMAPDQAADLASRATANYVNTRHLPVADAATLQASEMSPLKPGNGTIYLAGPFFDIGQRWLVEESLKLLTALGASVFSPVHEVGPGPASYVAPKDIAGLEESDVVFAILNGLDPGTIFEVGYAIKKGIPVVALAQNVKEEDLKMIVGTGCEVTDDFASALYHAVWKLP</sequence>
<gene>
    <name evidence="2" type="ORF">DDF65_18285</name>
</gene>
<evidence type="ECO:0000313" key="2">
    <source>
        <dbReference type="EMBL" id="PVM75691.1"/>
    </source>
</evidence>
<dbReference type="GO" id="GO:0016740">
    <property type="term" value="F:transferase activity"/>
    <property type="evidence" value="ECO:0007669"/>
    <property type="project" value="UniProtKB-KW"/>
</dbReference>
<dbReference type="InterPro" id="IPR007710">
    <property type="entry name" value="Nucleoside_deoxyribTrfase"/>
</dbReference>
<dbReference type="PANTHER" id="PTHR47826:SF1">
    <property type="entry name" value="OS03G0164700 PROTEIN"/>
    <property type="match status" value="1"/>
</dbReference>
<keyword evidence="3" id="KW-1185">Reference proteome</keyword>
<dbReference type="EMBL" id="QDKP01000053">
    <property type="protein sequence ID" value="PVM75691.1"/>
    <property type="molecule type" value="Genomic_DNA"/>
</dbReference>
<feature type="domain" description="Carbohydrate kinase PfkB" evidence="1">
    <location>
        <begin position="152"/>
        <end position="246"/>
    </location>
</feature>
<evidence type="ECO:0000259" key="1">
    <source>
        <dbReference type="Pfam" id="PF00294"/>
    </source>
</evidence>
<accession>A0A2T9J4K7</accession>
<dbReference type="Pfam" id="PF00294">
    <property type="entry name" value="PfkB"/>
    <property type="match status" value="1"/>
</dbReference>
<keyword evidence="2" id="KW-0808">Transferase</keyword>
<dbReference type="Gene3D" id="3.40.1190.20">
    <property type="match status" value="1"/>
</dbReference>